<dbReference type="InParanoid" id="B2WJ43"/>
<name>B2WJ43_PYRTR</name>
<feature type="domain" description="Helicase C-terminal" evidence="4">
    <location>
        <begin position="574"/>
        <end position="735"/>
    </location>
</feature>
<dbReference type="Proteomes" id="UP000001471">
    <property type="component" value="Unassembled WGS sequence"/>
</dbReference>
<dbReference type="AlphaFoldDB" id="B2WJ43"/>
<dbReference type="Gene3D" id="3.40.50.10810">
    <property type="entry name" value="Tandem AAA-ATPase domain"/>
    <property type="match status" value="2"/>
</dbReference>
<dbReference type="PANTHER" id="PTHR45626:SF22">
    <property type="entry name" value="DNA REPAIR PROTEIN RAD5"/>
    <property type="match status" value="1"/>
</dbReference>
<dbReference type="CDD" id="cd18793">
    <property type="entry name" value="SF2_C_SNF"/>
    <property type="match status" value="1"/>
</dbReference>
<dbReference type="InterPro" id="IPR050628">
    <property type="entry name" value="SNF2_RAD54_helicase_TF"/>
</dbReference>
<dbReference type="GeneID" id="6348301"/>
<evidence type="ECO:0000256" key="3">
    <source>
        <dbReference type="ARBA" id="ARBA00022840"/>
    </source>
</evidence>
<dbReference type="Gene3D" id="3.40.50.300">
    <property type="entry name" value="P-loop containing nucleotide triphosphate hydrolases"/>
    <property type="match status" value="1"/>
</dbReference>
<dbReference type="PANTHER" id="PTHR45626">
    <property type="entry name" value="TRANSCRIPTION TERMINATION FACTOR 2-RELATED"/>
    <property type="match status" value="1"/>
</dbReference>
<protein>
    <submittedName>
        <fullName evidence="5">DNA repair protein rad5</fullName>
    </submittedName>
</protein>
<dbReference type="GO" id="GO:0005634">
    <property type="term" value="C:nucleus"/>
    <property type="evidence" value="ECO:0007669"/>
    <property type="project" value="TreeGrafter"/>
</dbReference>
<dbReference type="InterPro" id="IPR049730">
    <property type="entry name" value="SNF2/RAD54-like_C"/>
</dbReference>
<evidence type="ECO:0000256" key="2">
    <source>
        <dbReference type="ARBA" id="ARBA00022801"/>
    </source>
</evidence>
<dbReference type="InterPro" id="IPR027417">
    <property type="entry name" value="P-loop_NTPase"/>
</dbReference>
<dbReference type="GO" id="GO:0006281">
    <property type="term" value="P:DNA repair"/>
    <property type="evidence" value="ECO:0007669"/>
    <property type="project" value="TreeGrafter"/>
</dbReference>
<dbReference type="Pfam" id="PF00271">
    <property type="entry name" value="Helicase_C"/>
    <property type="match status" value="1"/>
</dbReference>
<dbReference type="EMBL" id="DS231626">
    <property type="protein sequence ID" value="EDU43053.1"/>
    <property type="molecule type" value="Genomic_DNA"/>
</dbReference>
<keyword evidence="2" id="KW-0378">Hydrolase</keyword>
<reference evidence="6" key="1">
    <citation type="journal article" date="2013" name="G3 (Bethesda)">
        <title>Comparative genomics of a plant-pathogenic fungus, Pyrenophora tritici-repentis, reveals transduplication and the impact of repeat elements on pathogenicity and population divergence.</title>
        <authorList>
            <person name="Manning V.A."/>
            <person name="Pandelova I."/>
            <person name="Dhillon B."/>
            <person name="Wilhelm L.J."/>
            <person name="Goodwin S.B."/>
            <person name="Berlin A.M."/>
            <person name="Figueroa M."/>
            <person name="Freitag M."/>
            <person name="Hane J.K."/>
            <person name="Henrissat B."/>
            <person name="Holman W.H."/>
            <person name="Kodira C.D."/>
            <person name="Martin J."/>
            <person name="Oliver R.P."/>
            <person name="Robbertse B."/>
            <person name="Schackwitz W."/>
            <person name="Schwartz D.C."/>
            <person name="Spatafora J.W."/>
            <person name="Turgeon B.G."/>
            <person name="Yandava C."/>
            <person name="Young S."/>
            <person name="Zhou S."/>
            <person name="Zeng Q."/>
            <person name="Grigoriev I.V."/>
            <person name="Ma L.-J."/>
            <person name="Ciuffetti L.M."/>
        </authorList>
    </citation>
    <scope>NUCLEOTIDE SEQUENCE [LARGE SCALE GENOMIC DNA]</scope>
    <source>
        <strain evidence="6">Pt-1C-BFP</strain>
    </source>
</reference>
<dbReference type="OrthoDB" id="448448at2759"/>
<dbReference type="HOGENOM" id="CLU_000315_2_7_1"/>
<dbReference type="KEGG" id="ptrr:6348301"/>
<keyword evidence="1" id="KW-0547">Nucleotide-binding</keyword>
<evidence type="ECO:0000313" key="6">
    <source>
        <dbReference type="Proteomes" id="UP000001471"/>
    </source>
</evidence>
<evidence type="ECO:0000313" key="5">
    <source>
        <dbReference type="EMBL" id="EDU43053.1"/>
    </source>
</evidence>
<sequence length="742" mass="83103">MTDAGEPDSGTPRPVTAGTEQITELRAEFYRQPREQYGVHQKVSFVWPNELALQGSTAGKLDEQSAKILQALSADDISIQLSTVLPGNPTYKQGVAAVRNTRDWFPCSVILYGPDDMFEDIGAFCQECKLYLQDPIGCELNVPYRNPHRISTDKERPLLTFELQSDVDQTVTVGMARDAIEIEEFIITVCRLTIRIPFSDNQDSHQMQALYFMTQRELGWAFHDNYRNNITGQGQYDQPTKFRGGILADSMGLGKSLSMIALMLNDTPYLFNQPSYSGSAEVAATLLVVPPSLIQTWEEQFLSTFKAICALEAHARWAVTGTPLQNRLGDLATMCEFLRVYPYDNRECFESDIIYPWRSGDEDEAISRMKRLVNSILLRRTQGVVDLPPRTDLRYTLKFNHHEREHYNMVQSNVVSKIDAAISGSSVATTFTSIIQQINELRLVCNLGTHRRARNSILPTSTIWDKRTAQKALTTLATTEKVVCTRCTLDLDATSTVNYSLGSELSSPNSTVCLFSCLKAICSSCLDPYWNERCGCLPSCPSARVPYNPGITYSGASSPSGPACEINDEPLPTKIKALVSDLLKQPKGTKSIVFSFWTSTLDLVQKGLSGSFITYTRFDGTTSQSNRSTALKDFRQDPSISVILMTISCSAVGLDITAASRAYILEPQWNPTVEEQALARVHRMGQTKPVTTIRFVMENTFEERVVETQERKRRLAELLLSSEEQVAEHGVEKLKYFRSLLR</sequence>
<dbReference type="InterPro" id="IPR000330">
    <property type="entry name" value="SNF2_N"/>
</dbReference>
<gene>
    <name evidence="5" type="ORF">PTRG_10002</name>
</gene>
<dbReference type="SMART" id="SM00490">
    <property type="entry name" value="HELICc"/>
    <property type="match status" value="1"/>
</dbReference>
<dbReference type="eggNOG" id="KOG1001">
    <property type="taxonomic scope" value="Eukaryota"/>
</dbReference>
<dbReference type="InterPro" id="IPR038718">
    <property type="entry name" value="SNF2-like_sf"/>
</dbReference>
<keyword evidence="3" id="KW-0067">ATP-binding</keyword>
<accession>B2WJ43</accession>
<dbReference type="RefSeq" id="XP_001940334.2">
    <property type="nucleotide sequence ID" value="XM_001940299.2"/>
</dbReference>
<dbReference type="Pfam" id="PF00176">
    <property type="entry name" value="SNF2-rel_dom"/>
    <property type="match status" value="2"/>
</dbReference>
<dbReference type="SUPFAM" id="SSF52540">
    <property type="entry name" value="P-loop containing nucleoside triphosphate hydrolases"/>
    <property type="match status" value="2"/>
</dbReference>
<dbReference type="OMA" id="IEAMRMI"/>
<evidence type="ECO:0000256" key="1">
    <source>
        <dbReference type="ARBA" id="ARBA00022741"/>
    </source>
</evidence>
<dbReference type="GO" id="GO:0016787">
    <property type="term" value="F:hydrolase activity"/>
    <property type="evidence" value="ECO:0007669"/>
    <property type="project" value="UniProtKB-KW"/>
</dbReference>
<proteinExistence type="predicted"/>
<dbReference type="GO" id="GO:0005524">
    <property type="term" value="F:ATP binding"/>
    <property type="evidence" value="ECO:0007669"/>
    <property type="project" value="UniProtKB-KW"/>
</dbReference>
<dbReference type="STRING" id="426418.B2WJ43"/>
<dbReference type="PROSITE" id="PS51194">
    <property type="entry name" value="HELICASE_CTER"/>
    <property type="match status" value="1"/>
</dbReference>
<evidence type="ECO:0000259" key="4">
    <source>
        <dbReference type="PROSITE" id="PS51194"/>
    </source>
</evidence>
<dbReference type="GO" id="GO:0008094">
    <property type="term" value="F:ATP-dependent activity, acting on DNA"/>
    <property type="evidence" value="ECO:0007669"/>
    <property type="project" value="TreeGrafter"/>
</dbReference>
<dbReference type="InterPro" id="IPR001650">
    <property type="entry name" value="Helicase_C-like"/>
</dbReference>
<organism evidence="5 6">
    <name type="scientific">Pyrenophora tritici-repentis (strain Pt-1C-BFP)</name>
    <name type="common">Wheat tan spot fungus</name>
    <name type="synonym">Drechslera tritici-repentis</name>
    <dbReference type="NCBI Taxonomy" id="426418"/>
    <lineage>
        <taxon>Eukaryota</taxon>
        <taxon>Fungi</taxon>
        <taxon>Dikarya</taxon>
        <taxon>Ascomycota</taxon>
        <taxon>Pezizomycotina</taxon>
        <taxon>Dothideomycetes</taxon>
        <taxon>Pleosporomycetidae</taxon>
        <taxon>Pleosporales</taxon>
        <taxon>Pleosporineae</taxon>
        <taxon>Pleosporaceae</taxon>
        <taxon>Pyrenophora</taxon>
    </lineage>
</organism>